<evidence type="ECO:0000256" key="3">
    <source>
        <dbReference type="ARBA" id="ARBA00023239"/>
    </source>
</evidence>
<evidence type="ECO:0000256" key="1">
    <source>
        <dbReference type="ARBA" id="ARBA00005254"/>
    </source>
</evidence>
<dbReference type="PANTHER" id="PTHR11941:SF169">
    <property type="entry name" value="(7AS)-7A-METHYL-1,5-DIOXO-2,3,5,6,7,7A-HEXAHYDRO-1H-INDENE-CARBOXYL-COA HYDROLASE"/>
    <property type="match status" value="1"/>
</dbReference>
<dbReference type="GO" id="GO:0006635">
    <property type="term" value="P:fatty acid beta-oxidation"/>
    <property type="evidence" value="ECO:0007669"/>
    <property type="project" value="TreeGrafter"/>
</dbReference>
<dbReference type="AlphaFoldDB" id="T1WU95"/>
<evidence type="ECO:0000256" key="2">
    <source>
        <dbReference type="ARBA" id="ARBA00023098"/>
    </source>
</evidence>
<dbReference type="CDD" id="cd06558">
    <property type="entry name" value="crotonase-like"/>
    <property type="match status" value="1"/>
</dbReference>
<dbReference type="InterPro" id="IPR001753">
    <property type="entry name" value="Enoyl-CoA_hydra/iso"/>
</dbReference>
<keyword evidence="3" id="KW-0456">Lyase</keyword>
<sequence>MHRRSGSEGNPKEREKRSTMSVPLQSSQKIRTSVGCSHIGDGVVLVEFSGAHEQNPFSRARMQELTALMHDIDKDASVRTVVLHGGSGRSFGVGGDFNEVSAFTGGDEVNDWIDDITDLYTAIAGISKPVVAAIDGYAIGIGLQIALCCDYRVAADTARLVMPELRVGIACNFGGFMLRYTVGTSVMQRMLYTCEEWPAGRALEDGLLHEVRPSQEVLDRAVELARTIAGYTPAAVQGTRPRVNAPFVEGLERVRTEAKESHRRAFRAGEAQARMRRIIGKD</sequence>
<dbReference type="SUPFAM" id="SSF52096">
    <property type="entry name" value="ClpP/crotonase"/>
    <property type="match status" value="1"/>
</dbReference>
<evidence type="ECO:0000313" key="5">
    <source>
        <dbReference type="EMBL" id="AGU42412.1"/>
    </source>
</evidence>
<dbReference type="PANTHER" id="PTHR11941">
    <property type="entry name" value="ENOYL-COA HYDRATASE-RELATED"/>
    <property type="match status" value="1"/>
</dbReference>
<proteinExistence type="inferred from homology"/>
<name>T1WU95_9ACTN</name>
<dbReference type="EMBL" id="KF042303">
    <property type="protein sequence ID" value="AGU42412.1"/>
    <property type="molecule type" value="Genomic_DNA"/>
</dbReference>
<reference evidence="5" key="1">
    <citation type="submission" date="2013-05" db="EMBL/GenBank/DDBJ databases">
        <title>Identification and characterization of the carbapenem MM 4550 and its gene cluster in Streptomyces argenteolus ATCC 11009.</title>
        <authorList>
            <person name="Li R."/>
            <person name="Lloyd E.P."/>
            <person name="Moshos K.A."/>
            <person name="Townsend C.A."/>
        </authorList>
    </citation>
    <scope>NUCLEOTIDE SEQUENCE</scope>
    <source>
        <strain evidence="5">ATCC 11009</strain>
    </source>
</reference>
<protein>
    <submittedName>
        <fullName evidence="5">CmmE</fullName>
    </submittedName>
</protein>
<accession>T1WU95</accession>
<gene>
    <name evidence="5" type="primary">cmmE</name>
</gene>
<dbReference type="GO" id="GO:0016829">
    <property type="term" value="F:lyase activity"/>
    <property type="evidence" value="ECO:0007669"/>
    <property type="project" value="UniProtKB-KW"/>
</dbReference>
<evidence type="ECO:0000256" key="4">
    <source>
        <dbReference type="SAM" id="MobiDB-lite"/>
    </source>
</evidence>
<organism evidence="5">
    <name type="scientific">Streptomyces argenteolus</name>
    <dbReference type="NCBI Taxonomy" id="67274"/>
    <lineage>
        <taxon>Bacteria</taxon>
        <taxon>Bacillati</taxon>
        <taxon>Actinomycetota</taxon>
        <taxon>Actinomycetes</taxon>
        <taxon>Kitasatosporales</taxon>
        <taxon>Streptomycetaceae</taxon>
        <taxon>Streptomyces</taxon>
    </lineage>
</organism>
<feature type="region of interest" description="Disordered" evidence="4">
    <location>
        <begin position="1"/>
        <end position="27"/>
    </location>
</feature>
<dbReference type="Gene3D" id="1.20.5.1610">
    <property type="match status" value="1"/>
</dbReference>
<dbReference type="Gene3D" id="3.90.226.10">
    <property type="entry name" value="2-enoyl-CoA Hydratase, Chain A, domain 1"/>
    <property type="match status" value="1"/>
</dbReference>
<dbReference type="Pfam" id="PF00378">
    <property type="entry name" value="ECH_1"/>
    <property type="match status" value="1"/>
</dbReference>
<dbReference type="InterPro" id="IPR029045">
    <property type="entry name" value="ClpP/crotonase-like_dom_sf"/>
</dbReference>
<keyword evidence="2" id="KW-0443">Lipid metabolism</keyword>
<comment type="similarity">
    <text evidence="1">Belongs to the enoyl-CoA hydratase/isomerase family.</text>
</comment>